<dbReference type="InterPro" id="IPR023404">
    <property type="entry name" value="rSAM_horseshoe"/>
</dbReference>
<evidence type="ECO:0000313" key="2">
    <source>
        <dbReference type="EMBL" id="AIG97059.1"/>
    </source>
</evidence>
<dbReference type="Gene3D" id="3.80.30.20">
    <property type="entry name" value="tm_1862 like domain"/>
    <property type="match status" value="1"/>
</dbReference>
<protein>
    <submittedName>
        <fullName evidence="2">Putative Fe-S oxidoreductase</fullName>
    </submittedName>
</protein>
<dbReference type="RefSeq" id="WP_010877754.1">
    <property type="nucleotide sequence ID" value="NZ_CP006577.1"/>
</dbReference>
<name>A0A075WD30_ARCFL</name>
<feature type="domain" description="Radical SAM core" evidence="1">
    <location>
        <begin position="157"/>
        <end position="410"/>
    </location>
</feature>
<organism evidence="2 3">
    <name type="scientific">Archaeoglobus fulgidus DSM 8774</name>
    <dbReference type="NCBI Taxonomy" id="1344584"/>
    <lineage>
        <taxon>Archaea</taxon>
        <taxon>Methanobacteriati</taxon>
        <taxon>Methanobacteriota</taxon>
        <taxon>Archaeoglobi</taxon>
        <taxon>Archaeoglobales</taxon>
        <taxon>Archaeoglobaceae</taxon>
        <taxon>Archaeoglobus</taxon>
    </lineage>
</organism>
<proteinExistence type="predicted"/>
<dbReference type="InterPro" id="IPR006638">
    <property type="entry name" value="Elp3/MiaA/NifB-like_rSAM"/>
</dbReference>
<dbReference type="InterPro" id="IPR007197">
    <property type="entry name" value="rSAM"/>
</dbReference>
<dbReference type="Pfam" id="PF04055">
    <property type="entry name" value="Radical_SAM"/>
    <property type="match status" value="1"/>
</dbReference>
<dbReference type="HOGENOM" id="CLU_533842_0_0_2"/>
<gene>
    <name evidence="2" type="ORF">AFULGI_00002290</name>
</gene>
<dbReference type="SUPFAM" id="SSF102114">
    <property type="entry name" value="Radical SAM enzymes"/>
    <property type="match status" value="1"/>
</dbReference>
<dbReference type="KEGG" id="afg:AFULGI_00002290"/>
<dbReference type="InterPro" id="IPR058240">
    <property type="entry name" value="rSAM_sf"/>
</dbReference>
<evidence type="ECO:0000259" key="1">
    <source>
        <dbReference type="PROSITE" id="PS51918"/>
    </source>
</evidence>
<dbReference type="EMBL" id="CP006577">
    <property type="protein sequence ID" value="AIG97059.1"/>
    <property type="molecule type" value="Genomic_DNA"/>
</dbReference>
<evidence type="ECO:0000313" key="3">
    <source>
        <dbReference type="Proteomes" id="UP000028501"/>
    </source>
</evidence>
<dbReference type="Proteomes" id="UP000028501">
    <property type="component" value="Chromosome"/>
</dbReference>
<dbReference type="PANTHER" id="PTHR43324:SF1">
    <property type="entry name" value="RADICAL SAM CORE DOMAIN-CONTAINING PROTEIN"/>
    <property type="match status" value="1"/>
</dbReference>
<sequence length="529" mass="60503">MKAAIIDGYVDEPSCLGVPPYVAPYPRYIYGMLKSLDYEATYFTIDHLRAHPETVERLKKFDLAVIIAGIAVPGKYLGGKPLSKKELFSMGLAERNLLVGPITLELSQKELRMLEDVEIEVIDFPFERKLFERLGGEKFNLNAFAARGAEVVRQHPDFPHIICEIETYRGCYWGKCSFCIERVHSLWFRSPEDVLGEVKALYDCGVRHFRLGRQTDFFSYLGEFEGVPRPNPEAMKKFHRAIWDLCPKIKTLHIDNVNPKTIAEHPEESAELIKTIVMYQTPGNVAAMGLESADERVVRKNSLAASPEEVMFAIELINRYGRHPSYNGLPYFLPGINFVIGLKGETKETFELNYRFLEEVMERNLLLRRINIRQVKIFPGTPMEKEGDRRLKKHRKEFIAFKNRVRENIDTPMLKKILPKGRRITDLRVEVEGKISYARQLATYPILVGLVGKYPRNLYVDARVVDYGHRSVTAVEADLDVNKATLEQLEFLLGKVGREVYMRRPIGSDAELEAIGGKEALVYLKVGGE</sequence>
<dbReference type="AlphaFoldDB" id="A0A075WD30"/>
<reference evidence="2 3" key="1">
    <citation type="submission" date="2013-07" db="EMBL/GenBank/DDBJ databases">
        <title>Genome of Archaeoglobus fulgidus.</title>
        <authorList>
            <person name="Fiebig A."/>
            <person name="Birkeland N.-K."/>
        </authorList>
    </citation>
    <scope>NUCLEOTIDE SEQUENCE [LARGE SCALE GENOMIC DNA]</scope>
    <source>
        <strain evidence="2 3">DSM 8774</strain>
    </source>
</reference>
<dbReference type="SFLD" id="SFLDS00029">
    <property type="entry name" value="Radical_SAM"/>
    <property type="match status" value="1"/>
</dbReference>
<accession>A0A075WD30</accession>
<dbReference type="PROSITE" id="PS51918">
    <property type="entry name" value="RADICAL_SAM"/>
    <property type="match status" value="1"/>
</dbReference>
<dbReference type="PANTHER" id="PTHR43324">
    <property type="match status" value="1"/>
</dbReference>
<dbReference type="SFLD" id="SFLDG01082">
    <property type="entry name" value="B12-binding_domain_containing"/>
    <property type="match status" value="1"/>
</dbReference>
<dbReference type="SMART" id="SM00729">
    <property type="entry name" value="Elp3"/>
    <property type="match status" value="1"/>
</dbReference>
<dbReference type="CDD" id="cd01335">
    <property type="entry name" value="Radical_SAM"/>
    <property type="match status" value="1"/>
</dbReference>
<dbReference type="GO" id="GO:0003824">
    <property type="term" value="F:catalytic activity"/>
    <property type="evidence" value="ECO:0007669"/>
    <property type="project" value="InterPro"/>
</dbReference>
<dbReference type="GO" id="GO:0051536">
    <property type="term" value="F:iron-sulfur cluster binding"/>
    <property type="evidence" value="ECO:0007669"/>
    <property type="project" value="InterPro"/>
</dbReference>
<dbReference type="GeneID" id="24793775"/>